<dbReference type="AlphaFoldDB" id="A0A918X823"/>
<evidence type="ECO:0000313" key="2">
    <source>
        <dbReference type="Proteomes" id="UP000654947"/>
    </source>
</evidence>
<comment type="caution">
    <text evidence="1">The sequence shown here is derived from an EMBL/GenBank/DDBJ whole genome shotgun (WGS) entry which is preliminary data.</text>
</comment>
<sequence>MWWITVRRGLVLGPAGPGFGASHGVRAVDGWGGGARRSGGCTLHRRSGQGLSPQVVHDGPGITVPALVAVGAAAARARPPSRTQVGSGVDIAGEFLQRSTF</sequence>
<gene>
    <name evidence="1" type="ORF">GCM10007147_06860</name>
</gene>
<proteinExistence type="predicted"/>
<name>A0A918X823_9ACTN</name>
<accession>A0A918X823</accession>
<dbReference type="Proteomes" id="UP000654947">
    <property type="component" value="Unassembled WGS sequence"/>
</dbReference>
<evidence type="ECO:0000313" key="1">
    <source>
        <dbReference type="EMBL" id="GHD17565.1"/>
    </source>
</evidence>
<reference evidence="1 2" key="1">
    <citation type="journal article" date="2014" name="Int. J. Syst. Evol. Microbiol.">
        <title>Complete genome sequence of Corynebacterium casei LMG S-19264T (=DSM 44701T), isolated from a smear-ripened cheese.</title>
        <authorList>
            <consortium name="US DOE Joint Genome Institute (JGI-PGF)"/>
            <person name="Walter F."/>
            <person name="Albersmeier A."/>
            <person name="Kalinowski J."/>
            <person name="Ruckert C."/>
        </authorList>
    </citation>
    <scope>NUCLEOTIDE SEQUENCE [LARGE SCALE GENOMIC DNA]</scope>
    <source>
        <strain evidence="1 2">KCTC 19473</strain>
    </source>
</reference>
<keyword evidence="2" id="KW-1185">Reference proteome</keyword>
<organism evidence="1 2">
    <name type="scientific">Nocardiopsis kunsanensis</name>
    <dbReference type="NCBI Taxonomy" id="141693"/>
    <lineage>
        <taxon>Bacteria</taxon>
        <taxon>Bacillati</taxon>
        <taxon>Actinomycetota</taxon>
        <taxon>Actinomycetes</taxon>
        <taxon>Streptosporangiales</taxon>
        <taxon>Nocardiopsidaceae</taxon>
        <taxon>Nocardiopsis</taxon>
    </lineage>
</organism>
<dbReference type="EMBL" id="BMXL01000002">
    <property type="protein sequence ID" value="GHD17565.1"/>
    <property type="molecule type" value="Genomic_DNA"/>
</dbReference>
<protein>
    <submittedName>
        <fullName evidence="1">Uncharacterized protein</fullName>
    </submittedName>
</protein>